<reference evidence="1" key="1">
    <citation type="submission" date="2014-11" db="EMBL/GenBank/DDBJ databases">
        <authorList>
            <person name="Amaro Gonzalez C."/>
        </authorList>
    </citation>
    <scope>NUCLEOTIDE SEQUENCE</scope>
</reference>
<dbReference type="EMBL" id="GBXM01026541">
    <property type="protein sequence ID" value="JAH82036.1"/>
    <property type="molecule type" value="Transcribed_RNA"/>
</dbReference>
<organism evidence="1">
    <name type="scientific">Anguilla anguilla</name>
    <name type="common">European freshwater eel</name>
    <name type="synonym">Muraena anguilla</name>
    <dbReference type="NCBI Taxonomy" id="7936"/>
    <lineage>
        <taxon>Eukaryota</taxon>
        <taxon>Metazoa</taxon>
        <taxon>Chordata</taxon>
        <taxon>Craniata</taxon>
        <taxon>Vertebrata</taxon>
        <taxon>Euteleostomi</taxon>
        <taxon>Actinopterygii</taxon>
        <taxon>Neopterygii</taxon>
        <taxon>Teleostei</taxon>
        <taxon>Anguilliformes</taxon>
        <taxon>Anguillidae</taxon>
        <taxon>Anguilla</taxon>
    </lineage>
</organism>
<name>A0A0E9VVC8_ANGAN</name>
<sequence length="30" mass="3279">MSTISRVLHSGPAEPQCLQVTTVTQHITDQ</sequence>
<evidence type="ECO:0000313" key="1">
    <source>
        <dbReference type="EMBL" id="JAH82036.1"/>
    </source>
</evidence>
<proteinExistence type="predicted"/>
<protein>
    <submittedName>
        <fullName evidence="1">Uncharacterized protein</fullName>
    </submittedName>
</protein>
<dbReference type="AlphaFoldDB" id="A0A0E9VVC8"/>
<reference evidence="1" key="2">
    <citation type="journal article" date="2015" name="Fish Shellfish Immunol.">
        <title>Early steps in the European eel (Anguilla anguilla)-Vibrio vulnificus interaction in the gills: Role of the RtxA13 toxin.</title>
        <authorList>
            <person name="Callol A."/>
            <person name="Pajuelo D."/>
            <person name="Ebbesson L."/>
            <person name="Teles M."/>
            <person name="MacKenzie S."/>
            <person name="Amaro C."/>
        </authorList>
    </citation>
    <scope>NUCLEOTIDE SEQUENCE</scope>
</reference>
<accession>A0A0E9VVC8</accession>